<dbReference type="GO" id="GO:0051213">
    <property type="term" value="F:dioxygenase activity"/>
    <property type="evidence" value="ECO:0007669"/>
    <property type="project" value="UniProtKB-KW"/>
</dbReference>
<dbReference type="FunFam" id="2.60.120.330:FF:000022">
    <property type="entry name" value="Probable 2-oxoglutarate-dependent dioxygenase AOP1.2"/>
    <property type="match status" value="1"/>
</dbReference>
<dbReference type="InterPro" id="IPR005123">
    <property type="entry name" value="Oxoglu/Fe-dep_dioxygenase_dom"/>
</dbReference>
<keyword evidence="3 9" id="KW-0223">Dioxygenase</keyword>
<dbReference type="STRING" id="210143.A0A1R3G817"/>
<evidence type="ECO:0000313" key="10">
    <source>
        <dbReference type="Proteomes" id="UP000188268"/>
    </source>
</evidence>
<comment type="function">
    <text evidence="6">Probable 2-oxoglutarate-dependent dioxygenase that may be involved in glucosinolates biosynthesis. May play a role in the production of aliphatic glucosinolates.</text>
</comment>
<evidence type="ECO:0000256" key="2">
    <source>
        <dbReference type="ARBA" id="ARBA00022723"/>
    </source>
</evidence>
<protein>
    <submittedName>
        <fullName evidence="9">Oxoglutarate/iron-dependent dioxygenase</fullName>
    </submittedName>
</protein>
<dbReference type="InterPro" id="IPR044861">
    <property type="entry name" value="IPNS-like_FE2OG_OXY"/>
</dbReference>
<evidence type="ECO:0000256" key="7">
    <source>
        <dbReference type="RuleBase" id="RU003682"/>
    </source>
</evidence>
<dbReference type="PROSITE" id="PS51471">
    <property type="entry name" value="FE2OG_OXY"/>
    <property type="match status" value="1"/>
</dbReference>
<dbReference type="EMBL" id="AWWV01015004">
    <property type="protein sequence ID" value="OMO54232.1"/>
    <property type="molecule type" value="Genomic_DNA"/>
</dbReference>
<organism evidence="9 10">
    <name type="scientific">Corchorus capsularis</name>
    <name type="common">Jute</name>
    <dbReference type="NCBI Taxonomy" id="210143"/>
    <lineage>
        <taxon>Eukaryota</taxon>
        <taxon>Viridiplantae</taxon>
        <taxon>Streptophyta</taxon>
        <taxon>Embryophyta</taxon>
        <taxon>Tracheophyta</taxon>
        <taxon>Spermatophyta</taxon>
        <taxon>Magnoliopsida</taxon>
        <taxon>eudicotyledons</taxon>
        <taxon>Gunneridae</taxon>
        <taxon>Pentapetalae</taxon>
        <taxon>rosids</taxon>
        <taxon>malvids</taxon>
        <taxon>Malvales</taxon>
        <taxon>Malvaceae</taxon>
        <taxon>Grewioideae</taxon>
        <taxon>Apeibeae</taxon>
        <taxon>Corchorus</taxon>
    </lineage>
</organism>
<evidence type="ECO:0000256" key="5">
    <source>
        <dbReference type="ARBA" id="ARBA00023004"/>
    </source>
</evidence>
<keyword evidence="10" id="KW-1185">Reference proteome</keyword>
<reference evidence="9 10" key="1">
    <citation type="submission" date="2013-09" db="EMBL/GenBank/DDBJ databases">
        <title>Corchorus capsularis genome sequencing.</title>
        <authorList>
            <person name="Alam M."/>
            <person name="Haque M.S."/>
            <person name="Islam M.S."/>
            <person name="Emdad E.M."/>
            <person name="Islam M.M."/>
            <person name="Ahmed B."/>
            <person name="Halim A."/>
            <person name="Hossen Q.M.M."/>
            <person name="Hossain M.Z."/>
            <person name="Ahmed R."/>
            <person name="Khan M.M."/>
            <person name="Islam R."/>
            <person name="Rashid M.M."/>
            <person name="Khan S.A."/>
            <person name="Rahman M.S."/>
            <person name="Alam M."/>
        </authorList>
    </citation>
    <scope>NUCLEOTIDE SEQUENCE [LARGE SCALE GENOMIC DNA]</scope>
    <source>
        <strain evidence="10">cv. CVL-1</strain>
        <tissue evidence="9">Whole seedling</tissue>
    </source>
</reference>
<dbReference type="AlphaFoldDB" id="A0A1R3G817"/>
<feature type="domain" description="Fe2OG dioxygenase" evidence="8">
    <location>
        <begin position="162"/>
        <end position="265"/>
    </location>
</feature>
<dbReference type="Gene3D" id="2.60.120.330">
    <property type="entry name" value="B-lactam Antibiotic, Isopenicillin N Synthase, Chain"/>
    <property type="match status" value="1"/>
</dbReference>
<dbReference type="Gramene" id="OMO54232">
    <property type="protein sequence ID" value="OMO54232"/>
    <property type="gene ID" value="CCACVL1_27958"/>
</dbReference>
<dbReference type="Proteomes" id="UP000188268">
    <property type="component" value="Unassembled WGS sequence"/>
</dbReference>
<comment type="caution">
    <text evidence="9">The sequence shown here is derived from an EMBL/GenBank/DDBJ whole genome shotgun (WGS) entry which is preliminary data.</text>
</comment>
<evidence type="ECO:0000256" key="1">
    <source>
        <dbReference type="ARBA" id="ARBA00008056"/>
    </source>
</evidence>
<evidence type="ECO:0000256" key="6">
    <source>
        <dbReference type="ARBA" id="ARBA00057022"/>
    </source>
</evidence>
<dbReference type="OMA" id="NEQHPLR"/>
<gene>
    <name evidence="9" type="ORF">CCACVL1_27958</name>
</gene>
<dbReference type="InterPro" id="IPR026992">
    <property type="entry name" value="DIOX_N"/>
</dbReference>
<dbReference type="OrthoDB" id="288590at2759"/>
<evidence type="ECO:0000256" key="3">
    <source>
        <dbReference type="ARBA" id="ARBA00022964"/>
    </source>
</evidence>
<keyword evidence="5 7" id="KW-0408">Iron</keyword>
<proteinExistence type="inferred from homology"/>
<keyword evidence="4 7" id="KW-0560">Oxidoreductase</keyword>
<accession>A0A1R3G817</accession>
<dbReference type="PANTHER" id="PTHR47990">
    <property type="entry name" value="2-OXOGLUTARATE (2OG) AND FE(II)-DEPENDENT OXYGENASE SUPERFAMILY PROTEIN-RELATED"/>
    <property type="match status" value="1"/>
</dbReference>
<dbReference type="InterPro" id="IPR050231">
    <property type="entry name" value="Iron_ascorbate_oxido_reductase"/>
</dbReference>
<dbReference type="Pfam" id="PF14226">
    <property type="entry name" value="DIOX_N"/>
    <property type="match status" value="1"/>
</dbReference>
<keyword evidence="2 7" id="KW-0479">Metal-binding</keyword>
<evidence type="ECO:0000256" key="4">
    <source>
        <dbReference type="ARBA" id="ARBA00023002"/>
    </source>
</evidence>
<evidence type="ECO:0000313" key="9">
    <source>
        <dbReference type="EMBL" id="OMO54232.1"/>
    </source>
</evidence>
<comment type="similarity">
    <text evidence="1 7">Belongs to the iron/ascorbate-dependent oxidoreductase family.</text>
</comment>
<dbReference type="InterPro" id="IPR027443">
    <property type="entry name" value="IPNS-like_sf"/>
</dbReference>
<evidence type="ECO:0000259" key="8">
    <source>
        <dbReference type="PROSITE" id="PS51471"/>
    </source>
</evidence>
<dbReference type="SUPFAM" id="SSF51197">
    <property type="entry name" value="Clavaminate synthase-like"/>
    <property type="match status" value="1"/>
</dbReference>
<name>A0A1R3G817_COCAP</name>
<dbReference type="Pfam" id="PF03171">
    <property type="entry name" value="2OG-FeII_Oxy"/>
    <property type="match status" value="1"/>
</dbReference>
<sequence length="311" mass="35684">MGLQSQIKLPVIDFSQENLKPGTSTWVATCNKVRQALEENSCFEAKFDKVPLQLHETVFSAVGELFDLPTQVKLRNKSSKPYFGYFGQFKSLPLYESMAIDNPTTLEGAQSFTNLMWPAGNDRFRESTQSFSELVAELDRMVMRMLFESYGVGNYYDYYVKSSNYLLRLFKYRKPEMDEAKNGLYPHIDKTILSIIHQGHVSGLLVKVKDDQWVTPQPSPTSFVVMAGEALTAWSNDRIPACYHQVIMTEKERRISIGTFSFINGIIHILEELGDETHPIKYKSFNHFEFLHFVKSHEGKNWNAIKAFCGV</sequence>
<dbReference type="GO" id="GO:0046872">
    <property type="term" value="F:metal ion binding"/>
    <property type="evidence" value="ECO:0007669"/>
    <property type="project" value="UniProtKB-KW"/>
</dbReference>